<protein>
    <submittedName>
        <fullName evidence="2">Uncharacterized protein</fullName>
    </submittedName>
</protein>
<reference evidence="2" key="1">
    <citation type="submission" date="2019-10" db="EMBL/GenBank/DDBJ databases">
        <title>The sequence and de novo assembly of the wild yak genome.</title>
        <authorList>
            <person name="Liu Y."/>
        </authorList>
    </citation>
    <scope>NUCLEOTIDE SEQUENCE [LARGE SCALE GENOMIC DNA]</scope>
    <source>
        <strain evidence="2">WY2019</strain>
    </source>
</reference>
<keyword evidence="3" id="KW-1185">Reference proteome</keyword>
<feature type="region of interest" description="Disordered" evidence="1">
    <location>
        <begin position="60"/>
        <end position="131"/>
    </location>
</feature>
<dbReference type="AlphaFoldDB" id="A0A6B0RX22"/>
<organism evidence="2 3">
    <name type="scientific">Bos mutus</name>
    <name type="common">wild yak</name>
    <dbReference type="NCBI Taxonomy" id="72004"/>
    <lineage>
        <taxon>Eukaryota</taxon>
        <taxon>Metazoa</taxon>
        <taxon>Chordata</taxon>
        <taxon>Craniata</taxon>
        <taxon>Vertebrata</taxon>
        <taxon>Euteleostomi</taxon>
        <taxon>Mammalia</taxon>
        <taxon>Eutheria</taxon>
        <taxon>Laurasiatheria</taxon>
        <taxon>Artiodactyla</taxon>
        <taxon>Ruminantia</taxon>
        <taxon>Pecora</taxon>
        <taxon>Bovidae</taxon>
        <taxon>Bovinae</taxon>
        <taxon>Bos</taxon>
    </lineage>
</organism>
<evidence type="ECO:0000256" key="1">
    <source>
        <dbReference type="SAM" id="MobiDB-lite"/>
    </source>
</evidence>
<proteinExistence type="predicted"/>
<comment type="caution">
    <text evidence="2">The sequence shown here is derived from an EMBL/GenBank/DDBJ whole genome shotgun (WGS) entry which is preliminary data.</text>
</comment>
<evidence type="ECO:0000313" key="3">
    <source>
        <dbReference type="Proteomes" id="UP000322234"/>
    </source>
</evidence>
<sequence>MVGTRLRTYRCPAAASGEQLRTAASTLFSVSYQCIKVLPNTAIIIRIAFVIGNGAAFCVPPESDGRVEEEKTKDHDLRRSIKQQSRQRRAEKETQLSKRRPLTGPPSGNPFPDFARKQNMKGDSSPSRARTCVHTPDQVLLRKEKATDEETSEVFLKPSEFGQANHSNNSTNKTALLVAPGALMSPHEVPGTAGGCEAATEDVRKLENQPLIQVHTVKGCLLGGPDFSSYLRKETFPAVYLNRPRTEKRTCVIAGKSEGRKGQLCSRRLPDTPDIGSVRRELNAEVALERAKVSGTEGLLKKRLVPPTAWKPALQPAPAALAGPRGRQIGTDAEDGKWAVRSQDKFPLINC</sequence>
<name>A0A6B0RX22_9CETA</name>
<feature type="compositionally biased region" description="Basic and acidic residues" evidence="1">
    <location>
        <begin position="63"/>
        <end position="79"/>
    </location>
</feature>
<dbReference type="Proteomes" id="UP000322234">
    <property type="component" value="Unassembled WGS sequence"/>
</dbReference>
<gene>
    <name evidence="2" type="ORF">E5288_WYG001181</name>
</gene>
<evidence type="ECO:0000313" key="2">
    <source>
        <dbReference type="EMBL" id="MXQ94375.1"/>
    </source>
</evidence>
<accession>A0A6B0RX22</accession>
<dbReference type="EMBL" id="VBQZ03000109">
    <property type="protein sequence ID" value="MXQ94375.1"/>
    <property type="molecule type" value="Genomic_DNA"/>
</dbReference>